<protein>
    <submittedName>
        <fullName evidence="1">Uncharacterized protein</fullName>
    </submittedName>
</protein>
<proteinExistence type="predicted"/>
<dbReference type="EMBL" id="VSSQ01024009">
    <property type="protein sequence ID" value="MPM71288.1"/>
    <property type="molecule type" value="Genomic_DNA"/>
</dbReference>
<reference evidence="1" key="1">
    <citation type="submission" date="2019-08" db="EMBL/GenBank/DDBJ databases">
        <authorList>
            <person name="Kucharzyk K."/>
            <person name="Murdoch R.W."/>
            <person name="Higgins S."/>
            <person name="Loffler F."/>
        </authorList>
    </citation>
    <scope>NUCLEOTIDE SEQUENCE</scope>
</reference>
<accession>A0A645C1R7</accession>
<comment type="caution">
    <text evidence="1">The sequence shown here is derived from an EMBL/GenBank/DDBJ whole genome shotgun (WGS) entry which is preliminary data.</text>
</comment>
<evidence type="ECO:0000313" key="1">
    <source>
        <dbReference type="EMBL" id="MPM71288.1"/>
    </source>
</evidence>
<dbReference type="AlphaFoldDB" id="A0A645C1R7"/>
<organism evidence="1">
    <name type="scientific">bioreactor metagenome</name>
    <dbReference type="NCBI Taxonomy" id="1076179"/>
    <lineage>
        <taxon>unclassified sequences</taxon>
        <taxon>metagenomes</taxon>
        <taxon>ecological metagenomes</taxon>
    </lineage>
</organism>
<sequence length="130" mass="14571">MQVKLYKALYRNLVNYASVAGVDESALQKYFIPEGNTNSVSILFRLCSSLQNSGMMRNSIKFNDKDCTHRNTIKKYCLVLTQKNLLLHTLIGKASTTPCLQAVLRTTVAKKRRNQTGRNTAVDYTTACSS</sequence>
<name>A0A645C1R7_9ZZZZ</name>
<gene>
    <name evidence="1" type="ORF">SDC9_118252</name>
</gene>